<evidence type="ECO:0000313" key="2">
    <source>
        <dbReference type="EMBL" id="HIV23727.1"/>
    </source>
</evidence>
<dbReference type="CDD" id="cd00198">
    <property type="entry name" value="vWFA"/>
    <property type="match status" value="1"/>
</dbReference>
<evidence type="ECO:0000259" key="1">
    <source>
        <dbReference type="PROSITE" id="PS50234"/>
    </source>
</evidence>
<dbReference type="InterPro" id="IPR036465">
    <property type="entry name" value="vWFA_dom_sf"/>
</dbReference>
<dbReference type="SUPFAM" id="SSF53300">
    <property type="entry name" value="vWA-like"/>
    <property type="match status" value="1"/>
</dbReference>
<organism evidence="2 3">
    <name type="scientific">Candidatus Merdiplasma excrementigallinarum</name>
    <dbReference type="NCBI Taxonomy" id="2840864"/>
    <lineage>
        <taxon>Bacteria</taxon>
        <taxon>Bacillati</taxon>
        <taxon>Bacillota</taxon>
        <taxon>Clostridia</taxon>
        <taxon>Lachnospirales</taxon>
        <taxon>Lachnospiraceae</taxon>
        <taxon>Lachnospiraceae incertae sedis</taxon>
        <taxon>Candidatus Merdiplasma</taxon>
    </lineage>
</organism>
<proteinExistence type="predicted"/>
<reference evidence="2" key="1">
    <citation type="submission" date="2020-10" db="EMBL/GenBank/DDBJ databases">
        <authorList>
            <person name="Gilroy R."/>
        </authorList>
    </citation>
    <scope>NUCLEOTIDE SEQUENCE</scope>
    <source>
        <strain evidence="2">ChiBcec6-7307</strain>
    </source>
</reference>
<dbReference type="Proteomes" id="UP000886889">
    <property type="component" value="Unassembled WGS sequence"/>
</dbReference>
<gene>
    <name evidence="2" type="ORF">IAC80_07275</name>
</gene>
<dbReference type="AlphaFoldDB" id="A0A9D1T9K4"/>
<evidence type="ECO:0000313" key="3">
    <source>
        <dbReference type="Proteomes" id="UP000886889"/>
    </source>
</evidence>
<accession>A0A9D1T9K4</accession>
<dbReference type="InterPro" id="IPR002035">
    <property type="entry name" value="VWF_A"/>
</dbReference>
<dbReference type="Gene3D" id="3.40.50.410">
    <property type="entry name" value="von Willebrand factor, type A domain"/>
    <property type="match status" value="1"/>
</dbReference>
<sequence>MRKGLTELVFILDRSGSMGGLEQDTIGGFNSMLQKQKEQEGEANITTVLFDNLYEKIHDRVPADRVKPLTENEYFVRGSTALLDAMGRTIHEMALIQKALPKDCKAEKVIFVITTDGMENASREHSRSRVKEMIEHEKEKYGWEFLFLGANMDAVEEARSFGIGRDRSVTFQNDSAGVSLNYQVVSETITRMRGSAAPVGADWKKKIEEDYKKRGKNKR</sequence>
<reference evidence="2" key="2">
    <citation type="journal article" date="2021" name="PeerJ">
        <title>Extensive microbial diversity within the chicken gut microbiome revealed by metagenomics and culture.</title>
        <authorList>
            <person name="Gilroy R."/>
            <person name="Ravi A."/>
            <person name="Getino M."/>
            <person name="Pursley I."/>
            <person name="Horton D.L."/>
            <person name="Alikhan N.F."/>
            <person name="Baker D."/>
            <person name="Gharbi K."/>
            <person name="Hall N."/>
            <person name="Watson M."/>
            <person name="Adriaenssens E.M."/>
            <person name="Foster-Nyarko E."/>
            <person name="Jarju S."/>
            <person name="Secka A."/>
            <person name="Antonio M."/>
            <person name="Oren A."/>
            <person name="Chaudhuri R.R."/>
            <person name="La Ragione R."/>
            <person name="Hildebrand F."/>
            <person name="Pallen M.J."/>
        </authorList>
    </citation>
    <scope>NUCLEOTIDE SEQUENCE</scope>
    <source>
        <strain evidence="2">ChiBcec6-7307</strain>
    </source>
</reference>
<feature type="domain" description="VWFA" evidence="1">
    <location>
        <begin position="7"/>
        <end position="189"/>
    </location>
</feature>
<comment type="caution">
    <text evidence="2">The sequence shown here is derived from an EMBL/GenBank/DDBJ whole genome shotgun (WGS) entry which is preliminary data.</text>
</comment>
<dbReference type="EMBL" id="DVOS01000060">
    <property type="protein sequence ID" value="HIV23727.1"/>
    <property type="molecule type" value="Genomic_DNA"/>
</dbReference>
<name>A0A9D1T9K4_9FIRM</name>
<dbReference type="PROSITE" id="PS50234">
    <property type="entry name" value="VWFA"/>
    <property type="match status" value="1"/>
</dbReference>
<protein>
    <submittedName>
        <fullName evidence="2">VWA domain-containing protein</fullName>
    </submittedName>
</protein>